<dbReference type="GO" id="GO:0000226">
    <property type="term" value="P:microtubule cytoskeleton organization"/>
    <property type="evidence" value="ECO:0007669"/>
    <property type="project" value="TreeGrafter"/>
</dbReference>
<name>A0AAD5X0G9_9FUNG</name>
<dbReference type="PANTHER" id="PTHR12241">
    <property type="entry name" value="TUBULIN POLYGLUTAMYLASE"/>
    <property type="match status" value="1"/>
</dbReference>
<organism evidence="5 6">
    <name type="scientific">Rhizophlyctis rosea</name>
    <dbReference type="NCBI Taxonomy" id="64517"/>
    <lineage>
        <taxon>Eukaryota</taxon>
        <taxon>Fungi</taxon>
        <taxon>Fungi incertae sedis</taxon>
        <taxon>Chytridiomycota</taxon>
        <taxon>Chytridiomycota incertae sedis</taxon>
        <taxon>Chytridiomycetes</taxon>
        <taxon>Rhizophlyctidales</taxon>
        <taxon>Rhizophlyctidaceae</taxon>
        <taxon>Rhizophlyctis</taxon>
    </lineage>
</organism>
<dbReference type="EMBL" id="JADGJD010001603">
    <property type="protein sequence ID" value="KAJ3039856.1"/>
    <property type="molecule type" value="Genomic_DNA"/>
</dbReference>
<keyword evidence="1" id="KW-0436">Ligase</keyword>
<protein>
    <submittedName>
        <fullName evidence="5">Tubulin polyglutamylase ttll2</fullName>
    </submittedName>
</protein>
<dbReference type="Pfam" id="PF03133">
    <property type="entry name" value="TTL"/>
    <property type="match status" value="1"/>
</dbReference>
<accession>A0AAD5X0G9</accession>
<evidence type="ECO:0000256" key="2">
    <source>
        <dbReference type="ARBA" id="ARBA00022741"/>
    </source>
</evidence>
<dbReference type="GO" id="GO:0070740">
    <property type="term" value="F:tubulin-glutamic acid ligase activity"/>
    <property type="evidence" value="ECO:0007669"/>
    <property type="project" value="TreeGrafter"/>
</dbReference>
<evidence type="ECO:0000313" key="6">
    <source>
        <dbReference type="Proteomes" id="UP001212841"/>
    </source>
</evidence>
<comment type="caution">
    <text evidence="5">The sequence shown here is derived from an EMBL/GenBank/DDBJ whole genome shotgun (WGS) entry which is preliminary data.</text>
</comment>
<feature type="non-terminal residue" evidence="5">
    <location>
        <position position="1"/>
    </location>
</feature>
<dbReference type="AlphaFoldDB" id="A0AAD5X0G9"/>
<dbReference type="PROSITE" id="PS51221">
    <property type="entry name" value="TTL"/>
    <property type="match status" value="1"/>
</dbReference>
<reference evidence="5" key="1">
    <citation type="submission" date="2020-05" db="EMBL/GenBank/DDBJ databases">
        <title>Phylogenomic resolution of chytrid fungi.</title>
        <authorList>
            <person name="Stajich J.E."/>
            <person name="Amses K."/>
            <person name="Simmons R."/>
            <person name="Seto K."/>
            <person name="Myers J."/>
            <person name="Bonds A."/>
            <person name="Quandt C.A."/>
            <person name="Barry K."/>
            <person name="Liu P."/>
            <person name="Grigoriev I."/>
            <person name="Longcore J.E."/>
            <person name="James T.Y."/>
        </authorList>
    </citation>
    <scope>NUCLEOTIDE SEQUENCE</scope>
    <source>
        <strain evidence="5">JEL0318</strain>
    </source>
</reference>
<dbReference type="InterPro" id="IPR004344">
    <property type="entry name" value="TTL/TTLL_fam"/>
</dbReference>
<feature type="compositionally biased region" description="Polar residues" evidence="4">
    <location>
        <begin position="157"/>
        <end position="173"/>
    </location>
</feature>
<keyword evidence="3" id="KW-0067">ATP-binding</keyword>
<sequence length="220" mass="24599">NKYTLSNLTDPFAHLTNTSINKHSPTFEEAKEGVGSGCRWEVGRLREWFLNRGLDWGRVWRRIQGIVILTLLPVSAEVPISGDGCCFELYGFDVLLDEGLGVWLLEVNLSPALSVDSDVDVQVKKPLLIDTLKLIDITEKDGIAAEEHYKTTLSKKFASQQSLRKSPPANQNPTRHHPQTAGDFTKVFPYNKETSFNGAVKVGSPTAKQVITDVRKRFFV</sequence>
<dbReference type="Gene3D" id="3.30.470.20">
    <property type="entry name" value="ATP-grasp fold, B domain"/>
    <property type="match status" value="1"/>
</dbReference>
<dbReference type="GO" id="GO:0015631">
    <property type="term" value="F:tubulin binding"/>
    <property type="evidence" value="ECO:0007669"/>
    <property type="project" value="TreeGrafter"/>
</dbReference>
<feature type="region of interest" description="Disordered" evidence="4">
    <location>
        <begin position="157"/>
        <end position="183"/>
    </location>
</feature>
<proteinExistence type="predicted"/>
<evidence type="ECO:0000256" key="4">
    <source>
        <dbReference type="SAM" id="MobiDB-lite"/>
    </source>
</evidence>
<keyword evidence="6" id="KW-1185">Reference proteome</keyword>
<evidence type="ECO:0000256" key="1">
    <source>
        <dbReference type="ARBA" id="ARBA00022598"/>
    </source>
</evidence>
<keyword evidence="2" id="KW-0547">Nucleotide-binding</keyword>
<evidence type="ECO:0000256" key="3">
    <source>
        <dbReference type="ARBA" id="ARBA00022840"/>
    </source>
</evidence>
<dbReference type="Proteomes" id="UP001212841">
    <property type="component" value="Unassembled WGS sequence"/>
</dbReference>
<evidence type="ECO:0000313" key="5">
    <source>
        <dbReference type="EMBL" id="KAJ3039856.1"/>
    </source>
</evidence>
<dbReference type="PANTHER" id="PTHR12241:SF118">
    <property type="entry name" value="TUBULIN POLYGLUTAMYLASE TTLL2-RELATED"/>
    <property type="match status" value="1"/>
</dbReference>
<dbReference type="GO" id="GO:0005524">
    <property type="term" value="F:ATP binding"/>
    <property type="evidence" value="ECO:0007669"/>
    <property type="project" value="UniProtKB-KW"/>
</dbReference>
<dbReference type="GO" id="GO:0036064">
    <property type="term" value="C:ciliary basal body"/>
    <property type="evidence" value="ECO:0007669"/>
    <property type="project" value="TreeGrafter"/>
</dbReference>
<gene>
    <name evidence="5" type="primary">TTLL2</name>
    <name evidence="5" type="ORF">HK097_002728</name>
</gene>